<dbReference type="EMBL" id="JACHEC010000010">
    <property type="protein sequence ID" value="MBB6402697.1"/>
    <property type="molecule type" value="Genomic_DNA"/>
</dbReference>
<evidence type="ECO:0000313" key="1">
    <source>
        <dbReference type="EMBL" id="MBB6402697.1"/>
    </source>
</evidence>
<feature type="non-terminal residue" evidence="1">
    <location>
        <position position="1"/>
    </location>
</feature>
<evidence type="ECO:0000313" key="2">
    <source>
        <dbReference type="Proteomes" id="UP000536195"/>
    </source>
</evidence>
<reference evidence="1 2" key="1">
    <citation type="submission" date="2020-08" db="EMBL/GenBank/DDBJ databases">
        <title>Genomic Encyclopedia of Type Strains, Phase IV (KMG-V): Genome sequencing to study the core and pangenomes of soil and plant-associated prokaryotes.</title>
        <authorList>
            <person name="Whitman W."/>
        </authorList>
    </citation>
    <scope>NUCLEOTIDE SEQUENCE [LARGE SCALE GENOMIC DNA]</scope>
    <source>
        <strain evidence="1 2">C11</strain>
    </source>
</reference>
<gene>
    <name evidence="1" type="ORF">HNP92_002025</name>
</gene>
<name>A0A7J9S7B7_METMI</name>
<proteinExistence type="predicted"/>
<accession>A0A7J9S7B7</accession>
<comment type="caution">
    <text evidence="1">The sequence shown here is derived from an EMBL/GenBank/DDBJ whole genome shotgun (WGS) entry which is preliminary data.</text>
</comment>
<organism evidence="1 2">
    <name type="scientific">Methanococcus maripaludis</name>
    <name type="common">Methanococcus deltae</name>
    <dbReference type="NCBI Taxonomy" id="39152"/>
    <lineage>
        <taxon>Archaea</taxon>
        <taxon>Methanobacteriati</taxon>
        <taxon>Methanobacteriota</taxon>
        <taxon>Methanomada group</taxon>
        <taxon>Methanococci</taxon>
        <taxon>Methanococcales</taxon>
        <taxon>Methanococcaceae</taxon>
        <taxon>Methanococcus</taxon>
    </lineage>
</organism>
<dbReference type="AlphaFoldDB" id="A0A7J9S7B7"/>
<dbReference type="Proteomes" id="UP000536195">
    <property type="component" value="Unassembled WGS sequence"/>
</dbReference>
<dbReference type="RefSeq" id="WP_184231150.1">
    <property type="nucleotide sequence ID" value="NZ_JACHEC010000010.1"/>
</dbReference>
<sequence length="177" mass="19062">NIACLTADVACAILPGATGGGLAVKAIERGVNTYGNTGSYVAKYGSDTAEALAKISKDVESKGIAGQNARVTGTLKHSEFKNLVSKWSEENKGSVIRTEQSIDTLGNFVDGNPLGSVRPDVIEIGKDNIVKIYDLKTGNAQMNNKWMNTVEQRLMDTGKYDGVEFYRVKNGETVKIR</sequence>
<protein>
    <submittedName>
        <fullName evidence="1">Uncharacterized protein</fullName>
    </submittedName>
</protein>